<protein>
    <submittedName>
        <fullName evidence="1">Uncharacterized protein</fullName>
    </submittedName>
</protein>
<evidence type="ECO:0000313" key="1">
    <source>
        <dbReference type="EMBL" id="KKK74170.1"/>
    </source>
</evidence>
<dbReference type="AlphaFoldDB" id="A0A0F8YKC2"/>
<name>A0A0F8YKC2_9ZZZZ</name>
<organism evidence="1">
    <name type="scientific">marine sediment metagenome</name>
    <dbReference type="NCBI Taxonomy" id="412755"/>
    <lineage>
        <taxon>unclassified sequences</taxon>
        <taxon>metagenomes</taxon>
        <taxon>ecological metagenomes</taxon>
    </lineage>
</organism>
<dbReference type="EMBL" id="LAZR01056449">
    <property type="protein sequence ID" value="KKK74170.1"/>
    <property type="molecule type" value="Genomic_DNA"/>
</dbReference>
<proteinExistence type="predicted"/>
<gene>
    <name evidence="1" type="ORF">LCGC14_2886450</name>
</gene>
<sequence>MTVDMRPRVRKTGPLVSNVAATTPLTYYQLSDGRSAVLVKILGFNGQAGNVILEIGDGLAGAFVRRIPRIFMVAGMDLNIGEEDCPNWEFTGDIVGQVSAAAAAAADVGIQLVVDEIG</sequence>
<comment type="caution">
    <text evidence="1">The sequence shown here is derived from an EMBL/GenBank/DDBJ whole genome shotgun (WGS) entry which is preliminary data.</text>
</comment>
<reference evidence="1" key="1">
    <citation type="journal article" date="2015" name="Nature">
        <title>Complex archaea that bridge the gap between prokaryotes and eukaryotes.</title>
        <authorList>
            <person name="Spang A."/>
            <person name="Saw J.H."/>
            <person name="Jorgensen S.L."/>
            <person name="Zaremba-Niedzwiedzka K."/>
            <person name="Martijn J."/>
            <person name="Lind A.E."/>
            <person name="van Eijk R."/>
            <person name="Schleper C."/>
            <person name="Guy L."/>
            <person name="Ettema T.J."/>
        </authorList>
    </citation>
    <scope>NUCLEOTIDE SEQUENCE</scope>
</reference>
<accession>A0A0F8YKC2</accession>